<dbReference type="SUPFAM" id="SSF55729">
    <property type="entry name" value="Acyl-CoA N-acyltransferases (Nat)"/>
    <property type="match status" value="1"/>
</dbReference>
<protein>
    <submittedName>
        <fullName evidence="1">GNAT family N-acetyltransferase</fullName>
    </submittedName>
</protein>
<comment type="caution">
    <text evidence="1">The sequence shown here is derived from an EMBL/GenBank/DDBJ whole genome shotgun (WGS) entry which is preliminary data.</text>
</comment>
<sequence>MQIPACNSHTTKYTFQFFTSVHNIPEIVWEVLNSSSNLYYHPNYLDALAKNHSDIAFHYVVLYLNEKPVALATIQIVNFYIESIQSGQQNLIEKLQCFIKSLQFFSTKKSYKILTCGNTFVSGEHGILIGENQNKKEIILALAKAVVNYANTAPMLKKKISAFMMKDFIKESLPITNELLELNYTAFNVEPNMVLILDAAWDSFDDYLAAMRTKFRVKAKKALERSYILTTQYISVTNFNDYATEIDSLYKNVSSKADFNLGEFSTETFKDLLVNFPENYKVKAYFLNNKLVGFLSAMINNNNLDAHFVGIDYKYNKEFAIYQRMLYDYVQIAIENRLHRINFGRTASEIKSSVGAVPQDLTIYLRHKSSLSNKILGKLISYIKPTPFRQNKPFKAKTLVTPR</sequence>
<proteinExistence type="predicted"/>
<evidence type="ECO:0000313" key="1">
    <source>
        <dbReference type="EMBL" id="MFD0992732.1"/>
    </source>
</evidence>
<dbReference type="Proteomes" id="UP001597062">
    <property type="component" value="Unassembled WGS sequence"/>
</dbReference>
<dbReference type="EMBL" id="JBHTJR010000030">
    <property type="protein sequence ID" value="MFD0992732.1"/>
    <property type="molecule type" value="Genomic_DNA"/>
</dbReference>
<evidence type="ECO:0000313" key="2">
    <source>
        <dbReference type="Proteomes" id="UP001597062"/>
    </source>
</evidence>
<dbReference type="RefSeq" id="WP_386106310.1">
    <property type="nucleotide sequence ID" value="NZ_JBHTJR010000030.1"/>
</dbReference>
<accession>A0ABW3JTT0</accession>
<reference evidence="2" key="1">
    <citation type="journal article" date="2019" name="Int. J. Syst. Evol. Microbiol.">
        <title>The Global Catalogue of Microorganisms (GCM) 10K type strain sequencing project: providing services to taxonomists for standard genome sequencing and annotation.</title>
        <authorList>
            <consortium name="The Broad Institute Genomics Platform"/>
            <consortium name="The Broad Institute Genome Sequencing Center for Infectious Disease"/>
            <person name="Wu L."/>
            <person name="Ma J."/>
        </authorList>
    </citation>
    <scope>NUCLEOTIDE SEQUENCE [LARGE SCALE GENOMIC DNA]</scope>
    <source>
        <strain evidence="2">CCUG 60527</strain>
    </source>
</reference>
<organism evidence="1 2">
    <name type="scientific">Tenacibaculum geojense</name>
    <dbReference type="NCBI Taxonomy" id="915352"/>
    <lineage>
        <taxon>Bacteria</taxon>
        <taxon>Pseudomonadati</taxon>
        <taxon>Bacteroidota</taxon>
        <taxon>Flavobacteriia</taxon>
        <taxon>Flavobacteriales</taxon>
        <taxon>Flavobacteriaceae</taxon>
        <taxon>Tenacibaculum</taxon>
    </lineage>
</organism>
<dbReference type="Gene3D" id="3.40.630.30">
    <property type="match status" value="1"/>
</dbReference>
<gene>
    <name evidence="1" type="ORF">ACFQ1U_05905</name>
</gene>
<keyword evidence="2" id="KW-1185">Reference proteome</keyword>
<dbReference type="InterPro" id="IPR016181">
    <property type="entry name" value="Acyl_CoA_acyltransferase"/>
</dbReference>
<name>A0ABW3JTT0_9FLAO</name>